<evidence type="ECO:0000313" key="2">
    <source>
        <dbReference type="Proteomes" id="UP000185124"/>
    </source>
</evidence>
<evidence type="ECO:0000313" key="1">
    <source>
        <dbReference type="EMBL" id="SIN30800.1"/>
    </source>
</evidence>
<accession>A0A1N6AA20</accession>
<protein>
    <submittedName>
        <fullName evidence="1">Uncharacterized protein</fullName>
    </submittedName>
</protein>
<sequence length="183" mass="20152">MLTIRMNEAAVTALQPLAADDLPTVGGTLDQDLQDMLAQGLTDNEGALIFTAHIGQWPAAPASVPAAVAKMGWRDLTGYECNYNSFHLEDHAPVKVTILDDGQLQINTEGQVVLLRLGMVVADAVLRLVRALPQPTAVRCIILANDTNSTFRFHRIRPGEDWIDLEDLERYPREMTVVLDSHP</sequence>
<reference evidence="2" key="1">
    <citation type="submission" date="2016-12" db="EMBL/GenBank/DDBJ databases">
        <authorList>
            <person name="Varghese N."/>
            <person name="Submissions S."/>
        </authorList>
    </citation>
    <scope>NUCLEOTIDE SEQUENCE [LARGE SCALE GENOMIC DNA]</scope>
    <source>
        <strain evidence="2">DSM 45599</strain>
    </source>
</reference>
<organism evidence="1 2">
    <name type="scientific">Micromonospora cremea</name>
    <dbReference type="NCBI Taxonomy" id="709881"/>
    <lineage>
        <taxon>Bacteria</taxon>
        <taxon>Bacillati</taxon>
        <taxon>Actinomycetota</taxon>
        <taxon>Actinomycetes</taxon>
        <taxon>Micromonosporales</taxon>
        <taxon>Micromonosporaceae</taxon>
        <taxon>Micromonospora</taxon>
    </lineage>
</organism>
<gene>
    <name evidence="1" type="ORF">SAMN04489832_5168</name>
</gene>
<keyword evidence="2" id="KW-1185">Reference proteome</keyword>
<dbReference type="AlphaFoldDB" id="A0A1N6AA20"/>
<proteinExistence type="predicted"/>
<name>A0A1N6AA20_9ACTN</name>
<dbReference type="Proteomes" id="UP000185124">
    <property type="component" value="Unassembled WGS sequence"/>
</dbReference>
<dbReference type="EMBL" id="FSQT01000002">
    <property type="protein sequence ID" value="SIN30800.1"/>
    <property type="molecule type" value="Genomic_DNA"/>
</dbReference>